<feature type="compositionally biased region" description="Gly residues" evidence="1">
    <location>
        <begin position="61"/>
        <end position="70"/>
    </location>
</feature>
<dbReference type="EMBL" id="CADCTH010000611">
    <property type="protein sequence ID" value="CAA9295992.1"/>
    <property type="molecule type" value="Genomic_DNA"/>
</dbReference>
<feature type="region of interest" description="Disordered" evidence="1">
    <location>
        <begin position="1"/>
        <end position="106"/>
    </location>
</feature>
<evidence type="ECO:0000256" key="1">
    <source>
        <dbReference type="SAM" id="MobiDB-lite"/>
    </source>
</evidence>
<evidence type="ECO:0000313" key="2">
    <source>
        <dbReference type="EMBL" id="CAA9295992.1"/>
    </source>
</evidence>
<organism evidence="2">
    <name type="scientific">uncultured Actinomycetospora sp</name>
    <dbReference type="NCBI Taxonomy" id="1135996"/>
    <lineage>
        <taxon>Bacteria</taxon>
        <taxon>Bacillati</taxon>
        <taxon>Actinomycetota</taxon>
        <taxon>Actinomycetes</taxon>
        <taxon>Pseudonocardiales</taxon>
        <taxon>Pseudonocardiaceae</taxon>
        <taxon>Actinomycetospora</taxon>
        <taxon>environmental samples</taxon>
    </lineage>
</organism>
<sequence length="124" mass="12195">MHGLEVHAGGQERADDRAGGGPDDAVGEAEVDLALVEPDEDAHLPGDPGEPTSSEDDGADGRGGSVGGHGDTLPPRRPLRTGGASEITPTAGGRAGRGTGTPGYAKISRATGTSIVAQTCASPC</sequence>
<gene>
    <name evidence="2" type="ORF">AVDCRST_MAG54-4852</name>
</gene>
<dbReference type="AlphaFoldDB" id="A0A6J4K5H7"/>
<protein>
    <submittedName>
        <fullName evidence="2">Uncharacterized protein</fullName>
    </submittedName>
</protein>
<name>A0A6J4K5H7_9PSEU</name>
<proteinExistence type="predicted"/>
<reference evidence="2" key="1">
    <citation type="submission" date="2020-02" db="EMBL/GenBank/DDBJ databases">
        <authorList>
            <person name="Meier V. D."/>
        </authorList>
    </citation>
    <scope>NUCLEOTIDE SEQUENCE</scope>
    <source>
        <strain evidence="2">AVDCRST_MAG54</strain>
    </source>
</reference>
<accession>A0A6J4K5H7</accession>